<comment type="caution">
    <text evidence="3">The sequence shown here is derived from an EMBL/GenBank/DDBJ whole genome shotgun (WGS) entry which is preliminary data.</text>
</comment>
<proteinExistence type="predicted"/>
<evidence type="ECO:0000313" key="3">
    <source>
        <dbReference type="EMBL" id="KAF2154291.1"/>
    </source>
</evidence>
<feature type="transmembrane region" description="Helical" evidence="2">
    <location>
        <begin position="85"/>
        <end position="106"/>
    </location>
</feature>
<accession>A0A9P4J371</accession>
<feature type="compositionally biased region" description="Polar residues" evidence="1">
    <location>
        <begin position="21"/>
        <end position="42"/>
    </location>
</feature>
<feature type="region of interest" description="Disordered" evidence="1">
    <location>
        <begin position="1"/>
        <end position="49"/>
    </location>
</feature>
<feature type="compositionally biased region" description="Basic and acidic residues" evidence="1">
    <location>
        <begin position="1"/>
        <end position="17"/>
    </location>
</feature>
<dbReference type="AlphaFoldDB" id="A0A9P4J371"/>
<keyword evidence="4" id="KW-1185">Reference proteome</keyword>
<reference evidence="3" key="1">
    <citation type="journal article" date="2020" name="Stud. Mycol.">
        <title>101 Dothideomycetes genomes: a test case for predicting lifestyles and emergence of pathogens.</title>
        <authorList>
            <person name="Haridas S."/>
            <person name="Albert R."/>
            <person name="Binder M."/>
            <person name="Bloem J."/>
            <person name="Labutti K."/>
            <person name="Salamov A."/>
            <person name="Andreopoulos B."/>
            <person name="Baker S."/>
            <person name="Barry K."/>
            <person name="Bills G."/>
            <person name="Bluhm B."/>
            <person name="Cannon C."/>
            <person name="Castanera R."/>
            <person name="Culley D."/>
            <person name="Daum C."/>
            <person name="Ezra D."/>
            <person name="Gonzalez J."/>
            <person name="Henrissat B."/>
            <person name="Kuo A."/>
            <person name="Liang C."/>
            <person name="Lipzen A."/>
            <person name="Lutzoni F."/>
            <person name="Magnuson J."/>
            <person name="Mondo S."/>
            <person name="Nolan M."/>
            <person name="Ohm R."/>
            <person name="Pangilinan J."/>
            <person name="Park H.-J."/>
            <person name="Ramirez L."/>
            <person name="Alfaro M."/>
            <person name="Sun H."/>
            <person name="Tritt A."/>
            <person name="Yoshinaga Y."/>
            <person name="Zwiers L.-H."/>
            <person name="Turgeon B."/>
            <person name="Goodwin S."/>
            <person name="Spatafora J."/>
            <person name="Crous P."/>
            <person name="Grigoriev I."/>
        </authorList>
    </citation>
    <scope>NUCLEOTIDE SEQUENCE</scope>
    <source>
        <strain evidence="3">CBS 260.36</strain>
    </source>
</reference>
<organism evidence="3 4">
    <name type="scientific">Myriangium duriaei CBS 260.36</name>
    <dbReference type="NCBI Taxonomy" id="1168546"/>
    <lineage>
        <taxon>Eukaryota</taxon>
        <taxon>Fungi</taxon>
        <taxon>Dikarya</taxon>
        <taxon>Ascomycota</taxon>
        <taxon>Pezizomycotina</taxon>
        <taxon>Dothideomycetes</taxon>
        <taxon>Dothideomycetidae</taxon>
        <taxon>Myriangiales</taxon>
        <taxon>Myriangiaceae</taxon>
        <taxon>Myriangium</taxon>
    </lineage>
</organism>
<keyword evidence="2" id="KW-1133">Transmembrane helix</keyword>
<protein>
    <submittedName>
        <fullName evidence="3">Uncharacterized protein</fullName>
    </submittedName>
</protein>
<dbReference type="EMBL" id="ML996084">
    <property type="protein sequence ID" value="KAF2154291.1"/>
    <property type="molecule type" value="Genomic_DNA"/>
</dbReference>
<evidence type="ECO:0000256" key="2">
    <source>
        <dbReference type="SAM" id="Phobius"/>
    </source>
</evidence>
<evidence type="ECO:0000256" key="1">
    <source>
        <dbReference type="SAM" id="MobiDB-lite"/>
    </source>
</evidence>
<evidence type="ECO:0000313" key="4">
    <source>
        <dbReference type="Proteomes" id="UP000799439"/>
    </source>
</evidence>
<sequence length="116" mass="12829">MALEQQRRELGELRRDGSYGNGSDPSNTTGSTQSPSASNPTVPDSAPQTPIIQIWPITGNVTMMSGTAVPLRSDRRKVMSSGSCIGNFGWHFIPMKSLLLFAWYWWAILEFCGVYD</sequence>
<keyword evidence="2" id="KW-0472">Membrane</keyword>
<dbReference type="Proteomes" id="UP000799439">
    <property type="component" value="Unassembled WGS sequence"/>
</dbReference>
<name>A0A9P4J371_9PEZI</name>
<keyword evidence="2" id="KW-0812">Transmembrane</keyword>
<gene>
    <name evidence="3" type="ORF">K461DRAFT_277405</name>
</gene>